<reference evidence="3" key="1">
    <citation type="submission" date="2016-06" db="UniProtKB">
        <authorList>
            <consortium name="WormBaseParasite"/>
        </authorList>
    </citation>
    <scope>IDENTIFICATION</scope>
</reference>
<dbReference type="STRING" id="6186.A0A183JLP7"/>
<accession>A0A183JLP7</accession>
<evidence type="ECO:0000313" key="3">
    <source>
        <dbReference type="WBParaSite" id="SCUD_0000362801-mRNA-1"/>
    </source>
</evidence>
<organism evidence="3">
    <name type="scientific">Schistosoma curassoni</name>
    <dbReference type="NCBI Taxonomy" id="6186"/>
    <lineage>
        <taxon>Eukaryota</taxon>
        <taxon>Metazoa</taxon>
        <taxon>Spiralia</taxon>
        <taxon>Lophotrochozoa</taxon>
        <taxon>Platyhelminthes</taxon>
        <taxon>Trematoda</taxon>
        <taxon>Digenea</taxon>
        <taxon>Strigeidida</taxon>
        <taxon>Schistosomatoidea</taxon>
        <taxon>Schistosomatidae</taxon>
        <taxon>Schistosoma</taxon>
    </lineage>
</organism>
<dbReference type="Proteomes" id="UP000279833">
    <property type="component" value="Unassembled WGS sequence"/>
</dbReference>
<dbReference type="EMBL" id="UZAK01004222">
    <property type="protein sequence ID" value="VDO83343.1"/>
    <property type="molecule type" value="Genomic_DNA"/>
</dbReference>
<protein>
    <submittedName>
        <fullName evidence="1 3">Uncharacterized protein</fullName>
    </submittedName>
</protein>
<dbReference type="AlphaFoldDB" id="A0A183JLP7"/>
<dbReference type="WBParaSite" id="SCUD_0000362801-mRNA-1">
    <property type="protein sequence ID" value="SCUD_0000362801-mRNA-1"/>
    <property type="gene ID" value="SCUD_0000362801"/>
</dbReference>
<reference evidence="1 2" key="2">
    <citation type="submission" date="2018-11" db="EMBL/GenBank/DDBJ databases">
        <authorList>
            <consortium name="Pathogen Informatics"/>
        </authorList>
    </citation>
    <scope>NUCLEOTIDE SEQUENCE [LARGE SCALE GENOMIC DNA]</scope>
    <source>
        <strain evidence="1">Dakar</strain>
        <strain evidence="2">Dakar, Senegal</strain>
    </source>
</reference>
<evidence type="ECO:0000313" key="2">
    <source>
        <dbReference type="Proteomes" id="UP000279833"/>
    </source>
</evidence>
<gene>
    <name evidence="1" type="ORF">SCUD_LOCUS3628</name>
</gene>
<evidence type="ECO:0000313" key="1">
    <source>
        <dbReference type="EMBL" id="VDO83343.1"/>
    </source>
</evidence>
<name>A0A183JLP7_9TREM</name>
<keyword evidence="2" id="KW-1185">Reference proteome</keyword>
<proteinExistence type="predicted"/>
<sequence>MDYYSFIQNFEGCFGECIRSRSMLNYCDGEAKAIIVHCAFLEPEEGYGKVLDLLEESFGQKNITTHEFIDMMLKISSIKGTTPYNFRRLSREIQIFELTLKQTSDVSDLYFTKTVVNNRVSRTFPL</sequence>